<organism evidence="1 2">
    <name type="scientific">Dendrobium catenatum</name>
    <dbReference type="NCBI Taxonomy" id="906689"/>
    <lineage>
        <taxon>Eukaryota</taxon>
        <taxon>Viridiplantae</taxon>
        <taxon>Streptophyta</taxon>
        <taxon>Embryophyta</taxon>
        <taxon>Tracheophyta</taxon>
        <taxon>Spermatophyta</taxon>
        <taxon>Magnoliopsida</taxon>
        <taxon>Liliopsida</taxon>
        <taxon>Asparagales</taxon>
        <taxon>Orchidaceae</taxon>
        <taxon>Epidendroideae</taxon>
        <taxon>Malaxideae</taxon>
        <taxon>Dendrobiinae</taxon>
        <taxon>Dendrobium</taxon>
    </lineage>
</organism>
<proteinExistence type="predicted"/>
<name>A0A2I0VTF7_9ASPA</name>
<sequence length="83" mass="9001">MGDRAVRGGLRLRLIHGSESTKGGKSKRLFCSCSVVSCGFGRQRGFHERYRGIRACDEGWTEKWTTGGDGSMGSCTWSALAIA</sequence>
<evidence type="ECO:0000313" key="2">
    <source>
        <dbReference type="Proteomes" id="UP000233837"/>
    </source>
</evidence>
<dbReference type="AlphaFoldDB" id="A0A2I0VTF7"/>
<reference evidence="1 2" key="1">
    <citation type="journal article" date="2016" name="Sci. Rep.">
        <title>The Dendrobium catenatum Lindl. genome sequence provides insights into polysaccharide synthase, floral development and adaptive evolution.</title>
        <authorList>
            <person name="Zhang G.Q."/>
            <person name="Xu Q."/>
            <person name="Bian C."/>
            <person name="Tsai W.C."/>
            <person name="Yeh C.M."/>
            <person name="Liu K.W."/>
            <person name="Yoshida K."/>
            <person name="Zhang L.S."/>
            <person name="Chang S.B."/>
            <person name="Chen F."/>
            <person name="Shi Y."/>
            <person name="Su Y.Y."/>
            <person name="Zhang Y.Q."/>
            <person name="Chen L.J."/>
            <person name="Yin Y."/>
            <person name="Lin M."/>
            <person name="Huang H."/>
            <person name="Deng H."/>
            <person name="Wang Z.W."/>
            <person name="Zhu S.L."/>
            <person name="Zhao X."/>
            <person name="Deng C."/>
            <person name="Niu S.C."/>
            <person name="Huang J."/>
            <person name="Wang M."/>
            <person name="Liu G.H."/>
            <person name="Yang H.J."/>
            <person name="Xiao X.J."/>
            <person name="Hsiao Y.Y."/>
            <person name="Wu W.L."/>
            <person name="Chen Y.Y."/>
            <person name="Mitsuda N."/>
            <person name="Ohme-Takagi M."/>
            <person name="Luo Y.B."/>
            <person name="Van de Peer Y."/>
            <person name="Liu Z.J."/>
        </authorList>
    </citation>
    <scope>NUCLEOTIDE SEQUENCE [LARGE SCALE GENOMIC DNA]</scope>
    <source>
        <tissue evidence="1">The whole plant</tissue>
    </source>
</reference>
<dbReference type="Proteomes" id="UP000233837">
    <property type="component" value="Unassembled WGS sequence"/>
</dbReference>
<dbReference type="EMBL" id="KZ503249">
    <property type="protein sequence ID" value="PKU66679.1"/>
    <property type="molecule type" value="Genomic_DNA"/>
</dbReference>
<gene>
    <name evidence="1" type="ORF">MA16_Dca022499</name>
</gene>
<keyword evidence="2" id="KW-1185">Reference proteome</keyword>
<evidence type="ECO:0000313" key="1">
    <source>
        <dbReference type="EMBL" id="PKU66679.1"/>
    </source>
</evidence>
<reference evidence="1 2" key="2">
    <citation type="journal article" date="2017" name="Nature">
        <title>The Apostasia genome and the evolution of orchids.</title>
        <authorList>
            <person name="Zhang G.Q."/>
            <person name="Liu K.W."/>
            <person name="Li Z."/>
            <person name="Lohaus R."/>
            <person name="Hsiao Y.Y."/>
            <person name="Niu S.C."/>
            <person name="Wang J.Y."/>
            <person name="Lin Y.C."/>
            <person name="Xu Q."/>
            <person name="Chen L.J."/>
            <person name="Yoshida K."/>
            <person name="Fujiwara S."/>
            <person name="Wang Z.W."/>
            <person name="Zhang Y.Q."/>
            <person name="Mitsuda N."/>
            <person name="Wang M."/>
            <person name="Liu G.H."/>
            <person name="Pecoraro L."/>
            <person name="Huang H.X."/>
            <person name="Xiao X.J."/>
            <person name="Lin M."/>
            <person name="Wu X.Y."/>
            <person name="Wu W.L."/>
            <person name="Chen Y.Y."/>
            <person name="Chang S.B."/>
            <person name="Sakamoto S."/>
            <person name="Ohme-Takagi M."/>
            <person name="Yagi M."/>
            <person name="Zeng S.J."/>
            <person name="Shen C.Y."/>
            <person name="Yeh C.M."/>
            <person name="Luo Y.B."/>
            <person name="Tsai W.C."/>
            <person name="Van de Peer Y."/>
            <person name="Liu Z.J."/>
        </authorList>
    </citation>
    <scope>NUCLEOTIDE SEQUENCE [LARGE SCALE GENOMIC DNA]</scope>
    <source>
        <tissue evidence="1">The whole plant</tissue>
    </source>
</reference>
<accession>A0A2I0VTF7</accession>
<protein>
    <submittedName>
        <fullName evidence="1">Uncharacterized protein</fullName>
    </submittedName>
</protein>